<dbReference type="Pfam" id="PF02775">
    <property type="entry name" value="TPP_enzyme_C"/>
    <property type="match status" value="1"/>
</dbReference>
<dbReference type="InterPro" id="IPR045229">
    <property type="entry name" value="TPP_enz"/>
</dbReference>
<proteinExistence type="inferred from homology"/>
<reference evidence="7" key="1">
    <citation type="submission" date="2021-06" db="EMBL/GenBank/DDBJ databases">
        <title>Bradyrhizobium sp. S2-20-1 Genome sequencing.</title>
        <authorList>
            <person name="Jin L."/>
        </authorList>
    </citation>
    <scope>NUCLEOTIDE SEQUENCE</scope>
    <source>
        <strain evidence="7">S2-20-1</strain>
    </source>
</reference>
<organism evidence="7 8">
    <name type="scientific">Bradyrhizobium sediminis</name>
    <dbReference type="NCBI Taxonomy" id="2840469"/>
    <lineage>
        <taxon>Bacteria</taxon>
        <taxon>Pseudomonadati</taxon>
        <taxon>Pseudomonadota</taxon>
        <taxon>Alphaproteobacteria</taxon>
        <taxon>Hyphomicrobiales</taxon>
        <taxon>Nitrobacteraceae</taxon>
        <taxon>Bradyrhizobium</taxon>
    </lineage>
</organism>
<dbReference type="AlphaFoldDB" id="A0A975NB88"/>
<dbReference type="RefSeq" id="WP_215620485.1">
    <property type="nucleotide sequence ID" value="NZ_CP076134.1"/>
</dbReference>
<feature type="domain" description="Thiamine pyrophosphate enzyme central" evidence="4">
    <location>
        <begin position="200"/>
        <end position="333"/>
    </location>
</feature>
<feature type="domain" description="Thiamine pyrophosphate enzyme N-terminal TPP-binding" evidence="6">
    <location>
        <begin position="10"/>
        <end position="126"/>
    </location>
</feature>
<evidence type="ECO:0000256" key="3">
    <source>
        <dbReference type="RuleBase" id="RU362132"/>
    </source>
</evidence>
<evidence type="ECO:0000256" key="2">
    <source>
        <dbReference type="ARBA" id="ARBA00023052"/>
    </source>
</evidence>
<dbReference type="InterPro" id="IPR012000">
    <property type="entry name" value="Thiamin_PyroP_enz_cen_dom"/>
</dbReference>
<evidence type="ECO:0000256" key="1">
    <source>
        <dbReference type="ARBA" id="ARBA00007812"/>
    </source>
</evidence>
<dbReference type="GO" id="GO:0003984">
    <property type="term" value="F:acetolactate synthase activity"/>
    <property type="evidence" value="ECO:0007669"/>
    <property type="project" value="TreeGrafter"/>
</dbReference>
<dbReference type="InterPro" id="IPR029061">
    <property type="entry name" value="THDP-binding"/>
</dbReference>
<dbReference type="InterPro" id="IPR011766">
    <property type="entry name" value="TPP_enzyme_TPP-bd"/>
</dbReference>
<dbReference type="GO" id="GO:0050660">
    <property type="term" value="F:flavin adenine dinucleotide binding"/>
    <property type="evidence" value="ECO:0007669"/>
    <property type="project" value="TreeGrafter"/>
</dbReference>
<feature type="domain" description="Thiamine pyrophosphate enzyme TPP-binding" evidence="5">
    <location>
        <begin position="391"/>
        <end position="536"/>
    </location>
</feature>
<dbReference type="Proteomes" id="UP000680839">
    <property type="component" value="Chromosome"/>
</dbReference>
<dbReference type="Pfam" id="PF02776">
    <property type="entry name" value="TPP_enzyme_N"/>
    <property type="match status" value="1"/>
</dbReference>
<keyword evidence="2 3" id="KW-0786">Thiamine pyrophosphate</keyword>
<dbReference type="PANTHER" id="PTHR18968:SF120">
    <property type="entry name" value="ACETOLACTATE SYNTHASE LARGE SUBUNIT"/>
    <property type="match status" value="1"/>
</dbReference>
<dbReference type="InterPro" id="IPR012001">
    <property type="entry name" value="Thiamin_PyroP_enz_TPP-bd_dom"/>
</dbReference>
<accession>A0A975NB88</accession>
<evidence type="ECO:0000313" key="7">
    <source>
        <dbReference type="EMBL" id="QWG11615.1"/>
    </source>
</evidence>
<sequence length="567" mass="61117">MTLPFSNARTGGKILVDQLLIHGADMAFCVPGESYLEVLDALFDVRDRFKLVNARHEAGAANMAEAYGKLTGKPGICMVTRGPGACHASVGVHTAFQDSTPMILLIGQVGRDMMDREAFQEIDYRQMFGPVAKWAAQIDVTARIPEYIARAFHIATSGRPGPVVLALPEDMLTEVTQAGDAVCYRPTQPAAPPQAFAPIRELLDGAKKPMILAGGPGWSDRACAQLQDFAEANGIPVATSFRRQDTFDNRSSCFAGDLGTSGPPALVQRFKEADLLFVIGARLGEMTTQGYTILSAPTARPRLVHVHADADELGKVFTPDIAVLSSADNFMAGLTECRWFAADRWSTWRKSARTDYLNAVAAPDCTQALDVAAAMVELGKRIGDNAIVTLDAGNHTGWPQRYLTYARPGRQIGPTNGAMGYSVPAAVAASLVHPDRIVIGCVGDGGFMMSGQEISTAVQHGGKPIILLFNNNMYGTIRMHQEREHPSRVVGTDLVNPDFVAMAKAMGAHAERITRTRDFSPALERAIAAKRPALIELCTDPEQISTRTTITNLRVAAEQRQTKAAAD</sequence>
<dbReference type="GO" id="GO:0030976">
    <property type="term" value="F:thiamine pyrophosphate binding"/>
    <property type="evidence" value="ECO:0007669"/>
    <property type="project" value="InterPro"/>
</dbReference>
<dbReference type="NCBIfam" id="NF006052">
    <property type="entry name" value="PRK08199.1"/>
    <property type="match status" value="1"/>
</dbReference>
<evidence type="ECO:0000259" key="5">
    <source>
        <dbReference type="Pfam" id="PF02775"/>
    </source>
</evidence>
<gene>
    <name evidence="7" type="ORF">KMZ29_18015</name>
</gene>
<dbReference type="EMBL" id="CP076134">
    <property type="protein sequence ID" value="QWG11615.1"/>
    <property type="molecule type" value="Genomic_DNA"/>
</dbReference>
<dbReference type="SUPFAM" id="SSF52467">
    <property type="entry name" value="DHS-like NAD/FAD-binding domain"/>
    <property type="match status" value="1"/>
</dbReference>
<dbReference type="PANTHER" id="PTHR18968">
    <property type="entry name" value="THIAMINE PYROPHOSPHATE ENZYMES"/>
    <property type="match status" value="1"/>
</dbReference>
<dbReference type="Pfam" id="PF00205">
    <property type="entry name" value="TPP_enzyme_M"/>
    <property type="match status" value="1"/>
</dbReference>
<name>A0A975NB88_9BRAD</name>
<dbReference type="GO" id="GO:0009097">
    <property type="term" value="P:isoleucine biosynthetic process"/>
    <property type="evidence" value="ECO:0007669"/>
    <property type="project" value="TreeGrafter"/>
</dbReference>
<dbReference type="Gene3D" id="3.40.50.1220">
    <property type="entry name" value="TPP-binding domain"/>
    <property type="match status" value="1"/>
</dbReference>
<comment type="similarity">
    <text evidence="1 3">Belongs to the TPP enzyme family.</text>
</comment>
<dbReference type="FunFam" id="3.40.50.970:FF:000007">
    <property type="entry name" value="Acetolactate synthase"/>
    <property type="match status" value="1"/>
</dbReference>
<dbReference type="GO" id="GO:0009099">
    <property type="term" value="P:L-valine biosynthetic process"/>
    <property type="evidence" value="ECO:0007669"/>
    <property type="project" value="TreeGrafter"/>
</dbReference>
<dbReference type="Gene3D" id="3.40.50.970">
    <property type="match status" value="2"/>
</dbReference>
<dbReference type="InterPro" id="IPR029035">
    <property type="entry name" value="DHS-like_NAD/FAD-binding_dom"/>
</dbReference>
<dbReference type="CDD" id="cd07035">
    <property type="entry name" value="TPP_PYR_POX_like"/>
    <property type="match status" value="1"/>
</dbReference>
<dbReference type="GO" id="GO:0000287">
    <property type="term" value="F:magnesium ion binding"/>
    <property type="evidence" value="ECO:0007669"/>
    <property type="project" value="InterPro"/>
</dbReference>
<evidence type="ECO:0000313" key="8">
    <source>
        <dbReference type="Proteomes" id="UP000680839"/>
    </source>
</evidence>
<dbReference type="SUPFAM" id="SSF52518">
    <property type="entry name" value="Thiamin diphosphate-binding fold (THDP-binding)"/>
    <property type="match status" value="2"/>
</dbReference>
<dbReference type="CDD" id="cd00568">
    <property type="entry name" value="TPP_enzymes"/>
    <property type="match status" value="1"/>
</dbReference>
<protein>
    <submittedName>
        <fullName evidence="7">Thiamine pyrophosphate-binding protein</fullName>
    </submittedName>
</protein>
<dbReference type="GO" id="GO:0005948">
    <property type="term" value="C:acetolactate synthase complex"/>
    <property type="evidence" value="ECO:0007669"/>
    <property type="project" value="TreeGrafter"/>
</dbReference>
<evidence type="ECO:0000259" key="6">
    <source>
        <dbReference type="Pfam" id="PF02776"/>
    </source>
</evidence>
<evidence type="ECO:0000259" key="4">
    <source>
        <dbReference type="Pfam" id="PF00205"/>
    </source>
</evidence>